<organism evidence="4 5">
    <name type="scientific">Solanum commersonii</name>
    <name type="common">Commerson's wild potato</name>
    <name type="synonym">Commerson's nightshade</name>
    <dbReference type="NCBI Taxonomy" id="4109"/>
    <lineage>
        <taxon>Eukaryota</taxon>
        <taxon>Viridiplantae</taxon>
        <taxon>Streptophyta</taxon>
        <taxon>Embryophyta</taxon>
        <taxon>Tracheophyta</taxon>
        <taxon>Spermatophyta</taxon>
        <taxon>Magnoliopsida</taxon>
        <taxon>eudicotyledons</taxon>
        <taxon>Gunneridae</taxon>
        <taxon>Pentapetalae</taxon>
        <taxon>asterids</taxon>
        <taxon>lamiids</taxon>
        <taxon>Solanales</taxon>
        <taxon>Solanaceae</taxon>
        <taxon>Solanoideae</taxon>
        <taxon>Solaneae</taxon>
        <taxon>Solanum</taxon>
    </lineage>
</organism>
<dbReference type="AlphaFoldDB" id="A0A9J5WCM2"/>
<name>A0A9J5WCM2_SOLCO</name>
<dbReference type="InterPro" id="IPR005181">
    <property type="entry name" value="SASA"/>
</dbReference>
<evidence type="ECO:0000259" key="3">
    <source>
        <dbReference type="Pfam" id="PF03629"/>
    </source>
</evidence>
<dbReference type="OrthoDB" id="42638at2759"/>
<evidence type="ECO:0000313" key="4">
    <source>
        <dbReference type="EMBL" id="KAG5573451.1"/>
    </source>
</evidence>
<dbReference type="PANTHER" id="PTHR31988">
    <property type="entry name" value="ESTERASE, PUTATIVE (DUF303)-RELATED"/>
    <property type="match status" value="1"/>
</dbReference>
<evidence type="ECO:0000313" key="5">
    <source>
        <dbReference type="Proteomes" id="UP000824120"/>
    </source>
</evidence>
<evidence type="ECO:0000256" key="1">
    <source>
        <dbReference type="ARBA" id="ARBA00022801"/>
    </source>
</evidence>
<evidence type="ECO:0000256" key="2">
    <source>
        <dbReference type="SAM" id="SignalP"/>
    </source>
</evidence>
<dbReference type="PANTHER" id="PTHR31988:SF17">
    <property type="entry name" value="SIALATE O-ACETYLESTERASE DOMAIN-CONTAINING PROTEIN"/>
    <property type="match status" value="1"/>
</dbReference>
<keyword evidence="1" id="KW-0378">Hydrolase</keyword>
<gene>
    <name evidence="4" type="ORF">H5410_063217</name>
</gene>
<protein>
    <recommendedName>
        <fullName evidence="3">Sialate O-acetylesterase domain-containing protein</fullName>
    </recommendedName>
</protein>
<dbReference type="SUPFAM" id="SSF52266">
    <property type="entry name" value="SGNH hydrolase"/>
    <property type="match status" value="1"/>
</dbReference>
<comment type="caution">
    <text evidence="4">The sequence shown here is derived from an EMBL/GenBank/DDBJ whole genome shotgun (WGS) entry which is preliminary data.</text>
</comment>
<dbReference type="InterPro" id="IPR036514">
    <property type="entry name" value="SGNH_hydro_sf"/>
</dbReference>
<feature type="domain" description="Sialate O-acetylesterase" evidence="3">
    <location>
        <begin position="268"/>
        <end position="318"/>
    </location>
</feature>
<dbReference type="GO" id="GO:0016787">
    <property type="term" value="F:hydrolase activity"/>
    <property type="evidence" value="ECO:0007669"/>
    <property type="project" value="UniProtKB-KW"/>
</dbReference>
<dbReference type="EMBL" id="JACXVP010000012">
    <property type="protein sequence ID" value="KAG5573451.1"/>
    <property type="molecule type" value="Genomic_DNA"/>
</dbReference>
<dbReference type="Proteomes" id="UP000824120">
    <property type="component" value="Chromosome 12"/>
</dbReference>
<feature type="domain" description="Sialate O-acetylesterase" evidence="3">
    <location>
        <begin position="29"/>
        <end position="257"/>
    </location>
</feature>
<feature type="signal peptide" evidence="2">
    <location>
        <begin position="1"/>
        <end position="19"/>
    </location>
</feature>
<dbReference type="InterPro" id="IPR052940">
    <property type="entry name" value="Carb_Esterase_6"/>
</dbReference>
<keyword evidence="2" id="KW-0732">Signal</keyword>
<sequence length="329" mass="36322">MLLAYIFLILLAHPFCVIPTNTTTSNDNKNIVILAGQSNMSGRGGVVNNIFDWYIPPECQSNSSILRLTKGLSWEVATEPIHQDIDYYAVCGIGPGMSFANSILKNDPNIGVIGLVPCAIGSTNISLWSQGSFYYNQMVSRTRIALQGGGTLRALLWYQGESDTLNLEDANLYKSRLEKFFTDARNDLGAPSLPIIQVALATTLGPYMKEIRNAQLGIHLPNVKTVDANRLKVGPDYVHLSTQAEVQLGQMLAQAFLEFGSYTIYNSLEKEIRQAQLGIHLHNVKTVDANGLKVGPDYVPLNTQAEVQLGQMLAHTFFEFGSDTIFWFL</sequence>
<proteinExistence type="predicted"/>
<keyword evidence="5" id="KW-1185">Reference proteome</keyword>
<accession>A0A9J5WCM2</accession>
<feature type="chain" id="PRO_5039904152" description="Sialate O-acetylesterase domain-containing protein" evidence="2">
    <location>
        <begin position="20"/>
        <end position="329"/>
    </location>
</feature>
<dbReference type="Pfam" id="PF03629">
    <property type="entry name" value="SASA"/>
    <property type="match status" value="2"/>
</dbReference>
<reference evidence="4 5" key="1">
    <citation type="submission" date="2020-09" db="EMBL/GenBank/DDBJ databases">
        <title>De no assembly of potato wild relative species, Solanum commersonii.</title>
        <authorList>
            <person name="Cho K."/>
        </authorList>
    </citation>
    <scope>NUCLEOTIDE SEQUENCE [LARGE SCALE GENOMIC DNA]</scope>
    <source>
        <strain evidence="4">LZ3.2</strain>
        <tissue evidence="4">Leaf</tissue>
    </source>
</reference>
<dbReference type="Gene3D" id="3.40.50.1110">
    <property type="entry name" value="SGNH hydrolase"/>
    <property type="match status" value="1"/>
</dbReference>